<protein>
    <submittedName>
        <fullName evidence="1">Uncharacterized protein</fullName>
    </submittedName>
</protein>
<evidence type="ECO:0000313" key="2">
    <source>
        <dbReference type="Proteomes" id="UP000438429"/>
    </source>
</evidence>
<organism evidence="1 2">
    <name type="scientific">Scophthalmus maximus</name>
    <name type="common">Turbot</name>
    <name type="synonym">Psetta maxima</name>
    <dbReference type="NCBI Taxonomy" id="52904"/>
    <lineage>
        <taxon>Eukaryota</taxon>
        <taxon>Metazoa</taxon>
        <taxon>Chordata</taxon>
        <taxon>Craniata</taxon>
        <taxon>Vertebrata</taxon>
        <taxon>Euteleostomi</taxon>
        <taxon>Actinopterygii</taxon>
        <taxon>Neopterygii</taxon>
        <taxon>Teleostei</taxon>
        <taxon>Neoteleostei</taxon>
        <taxon>Acanthomorphata</taxon>
        <taxon>Carangaria</taxon>
        <taxon>Pleuronectiformes</taxon>
        <taxon>Pleuronectoidei</taxon>
        <taxon>Scophthalmidae</taxon>
        <taxon>Scophthalmus</taxon>
    </lineage>
</organism>
<name>A0A6A4RV05_SCOMX</name>
<proteinExistence type="predicted"/>
<comment type="caution">
    <text evidence="1">The sequence shown here is derived from an EMBL/GenBank/DDBJ whole genome shotgun (WGS) entry which is preliminary data.</text>
</comment>
<accession>A0A6A4RV05</accession>
<reference evidence="1 2" key="1">
    <citation type="submission" date="2019-06" db="EMBL/GenBank/DDBJ databases">
        <title>Draft genomes of female and male turbot (Scophthalmus maximus).</title>
        <authorList>
            <person name="Xu H."/>
            <person name="Xu X.-W."/>
            <person name="Shao C."/>
            <person name="Chen S."/>
        </authorList>
    </citation>
    <scope>NUCLEOTIDE SEQUENCE [LARGE SCALE GENOMIC DNA]</scope>
    <source>
        <strain evidence="1">Ysfricsl-2016a</strain>
        <tissue evidence="1">Blood</tissue>
    </source>
</reference>
<dbReference type="EMBL" id="VEVO01000031">
    <property type="protein sequence ID" value="KAF0022354.1"/>
    <property type="molecule type" value="Genomic_DNA"/>
</dbReference>
<dbReference type="AlphaFoldDB" id="A0A6A4RV05"/>
<dbReference type="Proteomes" id="UP000438429">
    <property type="component" value="Unassembled WGS sequence"/>
</dbReference>
<evidence type="ECO:0000313" key="1">
    <source>
        <dbReference type="EMBL" id="KAF0022354.1"/>
    </source>
</evidence>
<sequence length="68" mass="7847">MLVTLHQVVTLHQSTSSRDLRLGHVKSEAQQQLDCETDMINKKEETDGYEQICLCSMRNIIFLHIMSV</sequence>
<gene>
    <name evidence="1" type="ORF">F2P81_025390</name>
</gene>